<keyword evidence="7" id="KW-1185">Reference proteome</keyword>
<keyword evidence="2 6" id="KW-0689">Ribosomal protein</keyword>
<dbReference type="Proteomes" id="UP001610335">
    <property type="component" value="Unassembled WGS sequence"/>
</dbReference>
<reference evidence="6 7" key="1">
    <citation type="submission" date="2024-07" db="EMBL/GenBank/DDBJ databases">
        <title>Section-level genome sequencing and comparative genomics of Aspergillus sections Usti and Cavernicolus.</title>
        <authorList>
            <consortium name="Lawrence Berkeley National Laboratory"/>
            <person name="Nybo J.L."/>
            <person name="Vesth T.C."/>
            <person name="Theobald S."/>
            <person name="Frisvad J.C."/>
            <person name="Larsen T.O."/>
            <person name="Kjaerboelling I."/>
            <person name="Rothschild-Mancinelli K."/>
            <person name="Lyhne E.K."/>
            <person name="Kogle M.E."/>
            <person name="Barry K."/>
            <person name="Clum A."/>
            <person name="Na H."/>
            <person name="Ledsgaard L."/>
            <person name="Lin J."/>
            <person name="Lipzen A."/>
            <person name="Kuo A."/>
            <person name="Riley R."/>
            <person name="Mondo S."/>
            <person name="LaButti K."/>
            <person name="Haridas S."/>
            <person name="Pangalinan J."/>
            <person name="Salamov A.A."/>
            <person name="Simmons B.A."/>
            <person name="Magnuson J.K."/>
            <person name="Chen J."/>
            <person name="Drula E."/>
            <person name="Henrissat B."/>
            <person name="Wiebenga A."/>
            <person name="Lubbers R.J."/>
            <person name="Gomes A.C."/>
            <person name="Makela M.R."/>
            <person name="Stajich J."/>
            <person name="Grigoriev I.V."/>
            <person name="Mortensen U.H."/>
            <person name="De vries R.P."/>
            <person name="Baker S.E."/>
            <person name="Andersen M.R."/>
        </authorList>
    </citation>
    <scope>NUCLEOTIDE SEQUENCE [LARGE SCALE GENOMIC DNA]</scope>
    <source>
        <strain evidence="6 7">CBS 600.67</strain>
    </source>
</reference>
<proteinExistence type="inferred from homology"/>
<organism evidence="6 7">
    <name type="scientific">Aspergillus cavernicola</name>
    <dbReference type="NCBI Taxonomy" id="176166"/>
    <lineage>
        <taxon>Eukaryota</taxon>
        <taxon>Fungi</taxon>
        <taxon>Dikarya</taxon>
        <taxon>Ascomycota</taxon>
        <taxon>Pezizomycotina</taxon>
        <taxon>Eurotiomycetes</taxon>
        <taxon>Eurotiomycetidae</taxon>
        <taxon>Eurotiales</taxon>
        <taxon>Aspergillaceae</taxon>
        <taxon>Aspergillus</taxon>
        <taxon>Aspergillus subgen. Nidulantes</taxon>
    </lineage>
</organism>
<accession>A0ABR4IZL9</accession>
<comment type="similarity">
    <text evidence="1">Belongs to the bacterial ribosomal protein bS18 family.</text>
</comment>
<feature type="region of interest" description="Disordered" evidence="5">
    <location>
        <begin position="44"/>
        <end position="63"/>
    </location>
</feature>
<evidence type="ECO:0000256" key="5">
    <source>
        <dbReference type="SAM" id="MobiDB-lite"/>
    </source>
</evidence>
<dbReference type="PANTHER" id="PTHR13479:SF40">
    <property type="entry name" value="SMALL RIBOSOMAL SUBUNIT PROTEIN BS18M"/>
    <property type="match status" value="1"/>
</dbReference>
<evidence type="ECO:0000256" key="3">
    <source>
        <dbReference type="ARBA" id="ARBA00023274"/>
    </source>
</evidence>
<evidence type="ECO:0000313" key="6">
    <source>
        <dbReference type="EMBL" id="KAL2833243.1"/>
    </source>
</evidence>
<dbReference type="PANTHER" id="PTHR13479">
    <property type="entry name" value="30S RIBOSOMAL PROTEIN S18"/>
    <property type="match status" value="1"/>
</dbReference>
<name>A0ABR4IZL9_9EURO</name>
<dbReference type="InterPro" id="IPR001648">
    <property type="entry name" value="Ribosomal_bS18"/>
</dbReference>
<dbReference type="EMBL" id="JBFXLS010000004">
    <property type="protein sequence ID" value="KAL2833243.1"/>
    <property type="molecule type" value="Genomic_DNA"/>
</dbReference>
<comment type="caution">
    <text evidence="6">The sequence shown here is derived from an EMBL/GenBank/DDBJ whole genome shotgun (WGS) entry which is preliminary data.</text>
</comment>
<keyword evidence="3" id="KW-0687">Ribonucleoprotein</keyword>
<dbReference type="GO" id="GO:0005840">
    <property type="term" value="C:ribosome"/>
    <property type="evidence" value="ECO:0007669"/>
    <property type="project" value="UniProtKB-KW"/>
</dbReference>
<sequence length="192" mass="21839">MSFYLSPFGPLRTIASTVRSACRFNSTSPTTATNAALESIQRPVKRSHAHQRFPPRRAPNRQRFMEDQKAAAESRLLEKFQARDWKAGDIYAPHDLSPAEMKKWHARKPPSADAFDALDLNPMDVYKNFSIMSEYMTQGGRIKHRKMTGLRGVNQRKVAKAIRRAIGIGLMPSVHRHPEILAIEAKLKMDSR</sequence>
<feature type="compositionally biased region" description="Basic residues" evidence="5">
    <location>
        <begin position="44"/>
        <end position="60"/>
    </location>
</feature>
<evidence type="ECO:0000256" key="4">
    <source>
        <dbReference type="ARBA" id="ARBA00035264"/>
    </source>
</evidence>
<evidence type="ECO:0000313" key="7">
    <source>
        <dbReference type="Proteomes" id="UP001610335"/>
    </source>
</evidence>
<evidence type="ECO:0000256" key="1">
    <source>
        <dbReference type="ARBA" id="ARBA00005589"/>
    </source>
</evidence>
<dbReference type="InterPro" id="IPR036870">
    <property type="entry name" value="Ribosomal_bS18_sf"/>
</dbReference>
<dbReference type="SUPFAM" id="SSF46911">
    <property type="entry name" value="Ribosomal protein S18"/>
    <property type="match status" value="1"/>
</dbReference>
<gene>
    <name evidence="6" type="ORF">BDW59DRAFT_156749</name>
</gene>
<protein>
    <recommendedName>
        <fullName evidence="4">Small ribosomal subunit protein bS18m</fullName>
    </recommendedName>
</protein>
<evidence type="ECO:0000256" key="2">
    <source>
        <dbReference type="ARBA" id="ARBA00022980"/>
    </source>
</evidence>
<dbReference type="Pfam" id="PF01084">
    <property type="entry name" value="Ribosomal_S18"/>
    <property type="match status" value="1"/>
</dbReference>
<dbReference type="Gene3D" id="4.10.640.10">
    <property type="entry name" value="Ribosomal protein S18"/>
    <property type="match status" value="1"/>
</dbReference>